<dbReference type="SUPFAM" id="SSF52540">
    <property type="entry name" value="P-loop containing nucleoside triphosphate hydrolases"/>
    <property type="match status" value="1"/>
</dbReference>
<gene>
    <name evidence="3" type="ORF">LCMAC103_03330</name>
</gene>
<accession>A0A481YV65</accession>
<dbReference type="EMBL" id="MK500339">
    <property type="protein sequence ID" value="QBK86989.1"/>
    <property type="molecule type" value="Genomic_DNA"/>
</dbReference>
<dbReference type="Gene3D" id="3.40.50.300">
    <property type="entry name" value="P-loop containing nucleotide triphosphate hydrolases"/>
    <property type="match status" value="2"/>
</dbReference>
<dbReference type="Pfam" id="PF13476">
    <property type="entry name" value="AAA_23"/>
    <property type="match status" value="1"/>
</dbReference>
<dbReference type="GO" id="GO:0006302">
    <property type="term" value="P:double-strand break repair"/>
    <property type="evidence" value="ECO:0007669"/>
    <property type="project" value="InterPro"/>
</dbReference>
<dbReference type="PANTHER" id="PTHR32114">
    <property type="entry name" value="ABC TRANSPORTER ABCH.3"/>
    <property type="match status" value="1"/>
</dbReference>
<dbReference type="InterPro" id="IPR027417">
    <property type="entry name" value="P-loop_NTPase"/>
</dbReference>
<feature type="coiled-coil region" evidence="1">
    <location>
        <begin position="575"/>
        <end position="649"/>
    </location>
</feature>
<proteinExistence type="predicted"/>
<dbReference type="GO" id="GO:0016887">
    <property type="term" value="F:ATP hydrolysis activity"/>
    <property type="evidence" value="ECO:0007669"/>
    <property type="project" value="InterPro"/>
</dbReference>
<organism evidence="3">
    <name type="scientific">Marseillevirus LCMAC103</name>
    <dbReference type="NCBI Taxonomy" id="2506604"/>
    <lineage>
        <taxon>Viruses</taxon>
        <taxon>Varidnaviria</taxon>
        <taxon>Bamfordvirae</taxon>
        <taxon>Nucleocytoviricota</taxon>
        <taxon>Megaviricetes</taxon>
        <taxon>Pimascovirales</taxon>
        <taxon>Pimascovirales incertae sedis</taxon>
        <taxon>Marseilleviridae</taxon>
    </lineage>
</organism>
<feature type="domain" description="Rad50/SbcC-type AAA" evidence="2">
    <location>
        <begin position="2"/>
        <end position="53"/>
    </location>
</feature>
<reference evidence="3" key="1">
    <citation type="journal article" date="2019" name="MBio">
        <title>Virus Genomes from Deep Sea Sediments Expand the Ocean Megavirome and Support Independent Origins of Viral Gigantism.</title>
        <authorList>
            <person name="Backstrom D."/>
            <person name="Yutin N."/>
            <person name="Jorgensen S.L."/>
            <person name="Dharamshi J."/>
            <person name="Homa F."/>
            <person name="Zaremba-Niedwiedzka K."/>
            <person name="Spang A."/>
            <person name="Wolf Y.I."/>
            <person name="Koonin E.V."/>
            <person name="Ettema T.J."/>
        </authorList>
    </citation>
    <scope>NUCLEOTIDE SEQUENCE</scope>
</reference>
<sequence>MKLKLTNFRCHGDREIDLPDKGLVLLSGPSGCGKTTVLNAFAYALYGKLKGQGVVYAHDKKTARVALTGYRVAGCRLDIVRSAPGNRVRVVRRDAHGAQQVYEEAAAQGVIDAAVSMDHASFCLSSYVVQRLESSILSLPPRDQVRFIKTLAFVGDCDDAYRARVKEKIRMCDTKAQYFSGELAAARRAVAAVAADHGRPVPPVALPPGVGEAELRALVAEAPQELEALRAEIARLEAWHRECVGAAAAADKVKALEARAAELDARIRKLPEGAQSADISALEAAVAAARAATAYATKLALVESLVAAHRRDQAARLAELTVGLLAAPARAALAGDAAKLREKCGREDAACQKVAEAKEAAKALAGDVTAAFPAFKAKSLAKPSGRSLRDLTAFLESQAKRTAAMLDQHRAALAACAKAAAVLEVRGKTYVCPGCQASLVLGDAGLGLAEPGPDDPAPDLPGSLRECAETEQAEHEAIARLEADLARLAVLRGRRDGVGAAAKHRCLSAAKLAQLKAKLGRDAAKHTAAEARAADHAAAATAVDSGALPPALAEQVQGLRALAPGPESWTHALSVEKLEEAAATKSARLAELQHAQRERRDLESARERVTQKLKVLAAPAAAAADAGAAEAALRKADRAAREASDAARETQALYSQWRERRDYEAREGRKQQLLRDKAASAANLAAVQNKALGYAGLAEVCRKADNVATANSIAVINKNATVYTERMFDDAISVRLVRHKTTKKGERRFKLNTEVMYKGSNYASLDQLSGGERQRCNLAFILAVNDVVGSPVLLLDECLNNLDGQTNSDILLFLKGVCAEKLILVVAHEALKANFDAVVDV</sequence>
<evidence type="ECO:0000259" key="2">
    <source>
        <dbReference type="Pfam" id="PF13476"/>
    </source>
</evidence>
<dbReference type="PANTHER" id="PTHR32114:SF2">
    <property type="entry name" value="ABC TRANSPORTER ABCH.3"/>
    <property type="match status" value="1"/>
</dbReference>
<protein>
    <submittedName>
        <fullName evidence="3">Chromosome segregation ATPase</fullName>
    </submittedName>
</protein>
<dbReference type="InterPro" id="IPR038729">
    <property type="entry name" value="Rad50/SbcC_AAA"/>
</dbReference>
<keyword evidence="1" id="KW-0175">Coiled coil</keyword>
<evidence type="ECO:0000313" key="3">
    <source>
        <dbReference type="EMBL" id="QBK86989.1"/>
    </source>
</evidence>
<name>A0A481YV65_9VIRU</name>
<evidence type="ECO:0000256" key="1">
    <source>
        <dbReference type="SAM" id="Coils"/>
    </source>
</evidence>